<protein>
    <submittedName>
        <fullName evidence="6">Alpha-amylase family glycosyl hydrolase</fullName>
    </submittedName>
</protein>
<dbReference type="InterPro" id="IPR006047">
    <property type="entry name" value="GH13_cat_dom"/>
</dbReference>
<dbReference type="PANTHER" id="PTHR10357:SF210">
    <property type="entry name" value="MALTODEXTRIN GLUCOSIDASE"/>
    <property type="match status" value="1"/>
</dbReference>
<dbReference type="SUPFAM" id="SSF51445">
    <property type="entry name" value="(Trans)glycosidases"/>
    <property type="match status" value="1"/>
</dbReference>
<dbReference type="InterPro" id="IPR014756">
    <property type="entry name" value="Ig_E-set"/>
</dbReference>
<dbReference type="InterPro" id="IPR013780">
    <property type="entry name" value="Glyco_hydro_b"/>
</dbReference>
<dbReference type="EMBL" id="CP121195">
    <property type="protein sequence ID" value="XBH12877.1"/>
    <property type="molecule type" value="Genomic_DNA"/>
</dbReference>
<organism evidence="6">
    <name type="scientific">Edaphobacter paludis</name>
    <dbReference type="NCBI Taxonomy" id="3035702"/>
    <lineage>
        <taxon>Bacteria</taxon>
        <taxon>Pseudomonadati</taxon>
        <taxon>Acidobacteriota</taxon>
        <taxon>Terriglobia</taxon>
        <taxon>Terriglobales</taxon>
        <taxon>Acidobacteriaceae</taxon>
        <taxon>Edaphobacter</taxon>
    </lineage>
</organism>
<accession>A0AAU7CXD3</accession>
<evidence type="ECO:0000256" key="2">
    <source>
        <dbReference type="ARBA" id="ARBA00023295"/>
    </source>
</evidence>
<gene>
    <name evidence="5" type="ORF">P4G45_14010</name>
    <name evidence="6" type="ORF">P8936_14425</name>
</gene>
<feature type="domain" description="Glycosyl hydrolase family 13 catalytic" evidence="4">
    <location>
        <begin position="143"/>
        <end position="533"/>
    </location>
</feature>
<dbReference type="Pfam" id="PF09087">
    <property type="entry name" value="Cyc-maltodext_N"/>
    <property type="match status" value="1"/>
</dbReference>
<dbReference type="SUPFAM" id="SSF51011">
    <property type="entry name" value="Glycosyl hydrolase domain"/>
    <property type="match status" value="1"/>
</dbReference>
<evidence type="ECO:0000313" key="6">
    <source>
        <dbReference type="EMBL" id="XBH12877.1"/>
    </source>
</evidence>
<dbReference type="InterPro" id="IPR017853">
    <property type="entry name" value="GH"/>
</dbReference>
<dbReference type="Gene3D" id="3.20.20.80">
    <property type="entry name" value="Glycosidases"/>
    <property type="match status" value="1"/>
</dbReference>
<name>A0AAU7D4C0_9BACT</name>
<keyword evidence="3" id="KW-0732">Signal</keyword>
<dbReference type="RefSeq" id="WP_348267099.1">
    <property type="nucleotide sequence ID" value="NZ_CP121194.1"/>
</dbReference>
<dbReference type="AlphaFoldDB" id="A0AAU7D4C0"/>
<dbReference type="InterPro" id="IPR015171">
    <property type="entry name" value="Cyc-maltodext_N"/>
</dbReference>
<evidence type="ECO:0000313" key="5">
    <source>
        <dbReference type="EMBL" id="XBH09590.1"/>
    </source>
</evidence>
<keyword evidence="2" id="KW-0326">Glycosidase</keyword>
<proteinExistence type="predicted"/>
<sequence length="635" mass="69632">MFCNRLVVCLLGGLLIFSGAANSSAQSGRTPLNNCATVAGPCVDKVDPPNWWAALPSPMLLLHGDHLRKAKFTISGNGVSVDKSKVSANGHYAFVWLKTDGATSQDIHIHVSARSGSMTVPYSLNQRKPAGYRGFSSADAMYLILTDRFADGDLSNDNFPPGFGVVDRTKPTAWHGGDLRGIEQHLDYLQQLGITTVWITPAYESSGEPHAYHGYDATDMYAVDPHFGTLADYERLAADLHSRGMKFVLDLVPNHVGPAHPWAVDPPTPDWFHGTPMDHRRAKSNFASLVSPDAGGQGSLDVVDGWFSNVKPDLNQDNPLVEKYLIQNAVWWVESAGLDGLRLDTFPYVQRTFWHDFHATLHELYPHLTTVGEIFNHDPAITSFFAGGVAHQGVDSGLDTPFDFPMFSALRNTLVKDAPMTALDEVLRQDRLYPHPERLVPFLGNHDTGRFMSEPGATPAKLKMGFGLLTTMRGMPQIYSGDEIAMRGGKDPDNRHDFPGGFPGDTKNAFTAQGRTPEEQDMYTTVAALLHYRAAHTSLKTGEQKDIFADQSAFAFVRAVDIQTGCTANHKEDRVLVVANRADQPRELTLPLKDSALEGCTHFEPALRTNSKAVADSTSVHLTVAPQTVAIYQVQ</sequence>
<dbReference type="GO" id="GO:0016798">
    <property type="term" value="F:hydrolase activity, acting on glycosyl bonds"/>
    <property type="evidence" value="ECO:0007669"/>
    <property type="project" value="UniProtKB-KW"/>
</dbReference>
<dbReference type="Gene3D" id="2.60.40.1180">
    <property type="entry name" value="Golgi alpha-mannosidase II"/>
    <property type="match status" value="1"/>
</dbReference>
<dbReference type="GO" id="GO:0005975">
    <property type="term" value="P:carbohydrate metabolic process"/>
    <property type="evidence" value="ECO:0007669"/>
    <property type="project" value="InterPro"/>
</dbReference>
<keyword evidence="1 6" id="KW-0378">Hydrolase</keyword>
<feature type="signal peptide" evidence="3">
    <location>
        <begin position="1"/>
        <end position="25"/>
    </location>
</feature>
<dbReference type="SUPFAM" id="SSF81296">
    <property type="entry name" value="E set domains"/>
    <property type="match status" value="1"/>
</dbReference>
<dbReference type="KEGG" id="epl:P4G45_14010"/>
<dbReference type="PANTHER" id="PTHR10357">
    <property type="entry name" value="ALPHA-AMYLASE FAMILY MEMBER"/>
    <property type="match status" value="1"/>
</dbReference>
<evidence type="ECO:0000256" key="1">
    <source>
        <dbReference type="ARBA" id="ARBA00022801"/>
    </source>
</evidence>
<accession>A0AAU7D4C0</accession>
<evidence type="ECO:0000256" key="3">
    <source>
        <dbReference type="SAM" id="SignalP"/>
    </source>
</evidence>
<dbReference type="Gene3D" id="2.60.40.10">
    <property type="entry name" value="Immunoglobulins"/>
    <property type="match status" value="1"/>
</dbReference>
<dbReference type="SMART" id="SM00642">
    <property type="entry name" value="Aamy"/>
    <property type="match status" value="1"/>
</dbReference>
<dbReference type="EMBL" id="CP121194">
    <property type="protein sequence ID" value="XBH09590.1"/>
    <property type="molecule type" value="Genomic_DNA"/>
</dbReference>
<evidence type="ECO:0000259" key="4">
    <source>
        <dbReference type="SMART" id="SM00642"/>
    </source>
</evidence>
<reference evidence="6" key="1">
    <citation type="submission" date="2023-03" db="EMBL/GenBank/DDBJ databases">
        <title>Edaphobacter sp.</title>
        <authorList>
            <person name="Huber K.J."/>
            <person name="Papendorf J."/>
            <person name="Pilke C."/>
            <person name="Bunk B."/>
            <person name="Sproeer C."/>
            <person name="Pester M."/>
        </authorList>
    </citation>
    <scope>NUCLEOTIDE SEQUENCE</scope>
    <source>
        <strain evidence="5">DSM 109919</strain>
        <strain evidence="6">DSM 109920</strain>
    </source>
</reference>
<feature type="chain" id="PRO_5043288587" evidence="3">
    <location>
        <begin position="26"/>
        <end position="635"/>
    </location>
</feature>
<dbReference type="Pfam" id="PF00128">
    <property type="entry name" value="Alpha-amylase"/>
    <property type="match status" value="1"/>
</dbReference>
<dbReference type="InterPro" id="IPR013783">
    <property type="entry name" value="Ig-like_fold"/>
</dbReference>